<comment type="caution">
    <text evidence="3">Lacks conserved residue(s) required for the propagation of feature annotation.</text>
</comment>
<feature type="domain" description="CUB" evidence="5">
    <location>
        <begin position="69"/>
        <end position="184"/>
    </location>
</feature>
<feature type="chain" id="PRO_5003238032" description="CUB domain-containing protein" evidence="4">
    <location>
        <begin position="23"/>
        <end position="300"/>
    </location>
</feature>
<feature type="domain" description="CUB" evidence="5">
    <location>
        <begin position="204"/>
        <end position="300"/>
    </location>
</feature>
<dbReference type="SMART" id="SM00042">
    <property type="entry name" value="CUB"/>
    <property type="match status" value="2"/>
</dbReference>
<dbReference type="EMBL" id="GL732592">
    <property type="protein sequence ID" value="EFX73251.1"/>
    <property type="molecule type" value="Genomic_DNA"/>
</dbReference>
<keyword evidence="2" id="KW-1015">Disulfide bond</keyword>
<dbReference type="CDD" id="cd00041">
    <property type="entry name" value="CUB"/>
    <property type="match status" value="2"/>
</dbReference>
<dbReference type="Pfam" id="PF00431">
    <property type="entry name" value="CUB"/>
    <property type="match status" value="2"/>
</dbReference>
<dbReference type="SUPFAM" id="SSF49854">
    <property type="entry name" value="Spermadhesin, CUB domain"/>
    <property type="match status" value="2"/>
</dbReference>
<keyword evidence="1" id="KW-0677">Repeat</keyword>
<dbReference type="HOGENOM" id="CLU_928327_0_0_1"/>
<evidence type="ECO:0000313" key="7">
    <source>
        <dbReference type="Proteomes" id="UP000000305"/>
    </source>
</evidence>
<dbReference type="GO" id="GO:0038024">
    <property type="term" value="F:cargo receptor activity"/>
    <property type="evidence" value="ECO:0000318"/>
    <property type="project" value="GO_Central"/>
</dbReference>
<evidence type="ECO:0000256" key="2">
    <source>
        <dbReference type="ARBA" id="ARBA00023157"/>
    </source>
</evidence>
<dbReference type="InterPro" id="IPR000859">
    <property type="entry name" value="CUB_dom"/>
</dbReference>
<dbReference type="AlphaFoldDB" id="E9H531"/>
<keyword evidence="4" id="KW-0732">Signal</keyword>
<dbReference type="InterPro" id="IPR035914">
    <property type="entry name" value="Sperma_CUB_dom_sf"/>
</dbReference>
<evidence type="ECO:0000313" key="6">
    <source>
        <dbReference type="EMBL" id="EFX73251.1"/>
    </source>
</evidence>
<dbReference type="Gene3D" id="2.60.120.290">
    <property type="entry name" value="Spermadhesin, CUB domain"/>
    <property type="match status" value="2"/>
</dbReference>
<sequence>MKLIVFLLAVVCLAVVAGEARGEICNSQKRTTKLMARRTWPSQITTTTTTAKPTTTTTTTTTAPLPILFNCTVDNPAGGVVQSPNFPGDYGSDERQCIITITAPAEWMIQLNFTTFNLEAEHGYVSAADDSSALMRSITGNTIPAVVPATTKEMIIHSLYSTSYKPADAVYNWQATFSVTFQTLPFSRLDRAEGVLVPFSIQQSPNFPGDYGNGRECEIIIVVPAGKRIQLAFTTFNLETKKGEIDVRDRKTTYLSQVTGNTAPAVVTTTSNIVYMAFNSYFSTKPNTATYKWQATYTAV</sequence>
<proteinExistence type="predicted"/>
<dbReference type="PROSITE" id="PS01180">
    <property type="entry name" value="CUB"/>
    <property type="match status" value="2"/>
</dbReference>
<organism evidence="6 7">
    <name type="scientific">Daphnia pulex</name>
    <name type="common">Water flea</name>
    <dbReference type="NCBI Taxonomy" id="6669"/>
    <lineage>
        <taxon>Eukaryota</taxon>
        <taxon>Metazoa</taxon>
        <taxon>Ecdysozoa</taxon>
        <taxon>Arthropoda</taxon>
        <taxon>Crustacea</taxon>
        <taxon>Branchiopoda</taxon>
        <taxon>Diplostraca</taxon>
        <taxon>Cladocera</taxon>
        <taxon>Anomopoda</taxon>
        <taxon>Daphniidae</taxon>
        <taxon>Daphnia</taxon>
    </lineage>
</organism>
<protein>
    <recommendedName>
        <fullName evidence="5">CUB domain-containing protein</fullName>
    </recommendedName>
</protein>
<dbReference type="InParanoid" id="E9H531"/>
<dbReference type="KEGG" id="dpx:DAPPUDRAFT_110058"/>
<dbReference type="PANTHER" id="PTHR24251">
    <property type="entry name" value="OVOCHYMASE-RELATED"/>
    <property type="match status" value="1"/>
</dbReference>
<evidence type="ECO:0000256" key="1">
    <source>
        <dbReference type="ARBA" id="ARBA00022737"/>
    </source>
</evidence>
<dbReference type="PhylomeDB" id="E9H531"/>
<keyword evidence="7" id="KW-1185">Reference proteome</keyword>
<feature type="signal peptide" evidence="4">
    <location>
        <begin position="1"/>
        <end position="22"/>
    </location>
</feature>
<reference evidence="6 7" key="1">
    <citation type="journal article" date="2011" name="Science">
        <title>The ecoresponsive genome of Daphnia pulex.</title>
        <authorList>
            <person name="Colbourne J.K."/>
            <person name="Pfrender M.E."/>
            <person name="Gilbert D."/>
            <person name="Thomas W.K."/>
            <person name="Tucker A."/>
            <person name="Oakley T.H."/>
            <person name="Tokishita S."/>
            <person name="Aerts A."/>
            <person name="Arnold G.J."/>
            <person name="Basu M.K."/>
            <person name="Bauer D.J."/>
            <person name="Caceres C.E."/>
            <person name="Carmel L."/>
            <person name="Casola C."/>
            <person name="Choi J.H."/>
            <person name="Detter J.C."/>
            <person name="Dong Q."/>
            <person name="Dusheyko S."/>
            <person name="Eads B.D."/>
            <person name="Frohlich T."/>
            <person name="Geiler-Samerotte K.A."/>
            <person name="Gerlach D."/>
            <person name="Hatcher P."/>
            <person name="Jogdeo S."/>
            <person name="Krijgsveld J."/>
            <person name="Kriventseva E.V."/>
            <person name="Kultz D."/>
            <person name="Laforsch C."/>
            <person name="Lindquist E."/>
            <person name="Lopez J."/>
            <person name="Manak J.R."/>
            <person name="Muller J."/>
            <person name="Pangilinan J."/>
            <person name="Patwardhan R.P."/>
            <person name="Pitluck S."/>
            <person name="Pritham E.J."/>
            <person name="Rechtsteiner A."/>
            <person name="Rho M."/>
            <person name="Rogozin I.B."/>
            <person name="Sakarya O."/>
            <person name="Salamov A."/>
            <person name="Schaack S."/>
            <person name="Shapiro H."/>
            <person name="Shiga Y."/>
            <person name="Skalitzky C."/>
            <person name="Smith Z."/>
            <person name="Souvorov A."/>
            <person name="Sung W."/>
            <person name="Tang Z."/>
            <person name="Tsuchiya D."/>
            <person name="Tu H."/>
            <person name="Vos H."/>
            <person name="Wang M."/>
            <person name="Wolf Y.I."/>
            <person name="Yamagata H."/>
            <person name="Yamada T."/>
            <person name="Ye Y."/>
            <person name="Shaw J.R."/>
            <person name="Andrews J."/>
            <person name="Crease T.J."/>
            <person name="Tang H."/>
            <person name="Lucas S.M."/>
            <person name="Robertson H.M."/>
            <person name="Bork P."/>
            <person name="Koonin E.V."/>
            <person name="Zdobnov E.M."/>
            <person name="Grigoriev I.V."/>
            <person name="Lynch M."/>
            <person name="Boore J.L."/>
        </authorList>
    </citation>
    <scope>NUCLEOTIDE SEQUENCE [LARGE SCALE GENOMIC DNA]</scope>
</reference>
<dbReference type="OrthoDB" id="9971251at2759"/>
<name>E9H531_DAPPU</name>
<gene>
    <name evidence="6" type="ORF">DAPPUDRAFT_110058</name>
</gene>
<evidence type="ECO:0000256" key="3">
    <source>
        <dbReference type="PROSITE-ProRule" id="PRU00059"/>
    </source>
</evidence>
<evidence type="ECO:0000259" key="5">
    <source>
        <dbReference type="PROSITE" id="PS01180"/>
    </source>
</evidence>
<accession>E9H531</accession>
<dbReference type="Proteomes" id="UP000000305">
    <property type="component" value="Unassembled WGS sequence"/>
</dbReference>
<evidence type="ECO:0000256" key="4">
    <source>
        <dbReference type="SAM" id="SignalP"/>
    </source>
</evidence>